<reference evidence="2 3" key="1">
    <citation type="submission" date="2016-11" db="EMBL/GenBank/DDBJ databases">
        <authorList>
            <person name="Jaros S."/>
            <person name="Januszkiewicz K."/>
            <person name="Wedrychowicz H."/>
        </authorList>
    </citation>
    <scope>NUCLEOTIDE SEQUENCE [LARGE SCALE GENOMIC DNA]</scope>
    <source>
        <strain evidence="2 3">DSM 14214</strain>
    </source>
</reference>
<proteinExistence type="predicted"/>
<dbReference type="Proteomes" id="UP000183975">
    <property type="component" value="Unassembled WGS sequence"/>
</dbReference>
<dbReference type="PROSITE" id="PS51186">
    <property type="entry name" value="GNAT"/>
    <property type="match status" value="1"/>
</dbReference>
<dbReference type="RefSeq" id="WP_072851477.1">
    <property type="nucleotide sequence ID" value="NZ_FRAH01000036.1"/>
</dbReference>
<dbReference type="EMBL" id="FRAH01000036">
    <property type="protein sequence ID" value="SHK63012.1"/>
    <property type="molecule type" value="Genomic_DNA"/>
</dbReference>
<feature type="domain" description="N-acetyltransferase" evidence="1">
    <location>
        <begin position="7"/>
        <end position="153"/>
    </location>
</feature>
<dbReference type="Gene3D" id="3.40.630.30">
    <property type="match status" value="1"/>
</dbReference>
<keyword evidence="3" id="KW-1185">Reference proteome</keyword>
<dbReference type="InterPro" id="IPR000182">
    <property type="entry name" value="GNAT_dom"/>
</dbReference>
<accession>A0A1M6U136</accession>
<evidence type="ECO:0000313" key="2">
    <source>
        <dbReference type="EMBL" id="SHK63012.1"/>
    </source>
</evidence>
<dbReference type="PANTHER" id="PTHR43305">
    <property type="entry name" value="FAMILY N-ACETYLTRANSFERASE, PUTATIVE (AFU_ORTHOLOGUE AFUA_2G01380)-RELATED"/>
    <property type="match status" value="1"/>
</dbReference>
<dbReference type="InterPro" id="IPR052777">
    <property type="entry name" value="Acetyltransferase_Enz"/>
</dbReference>
<dbReference type="GO" id="GO:0016747">
    <property type="term" value="F:acyltransferase activity, transferring groups other than amino-acyl groups"/>
    <property type="evidence" value="ECO:0007669"/>
    <property type="project" value="InterPro"/>
</dbReference>
<keyword evidence="2" id="KW-0808">Transferase</keyword>
<dbReference type="SUPFAM" id="SSF55729">
    <property type="entry name" value="Acyl-CoA N-acyltransferases (Nat)"/>
    <property type="match status" value="1"/>
</dbReference>
<protein>
    <submittedName>
        <fullName evidence="2">Acetyltransferase (GNAT) family protein</fullName>
    </submittedName>
</protein>
<dbReference type="PANTHER" id="PTHR43305:SF1">
    <property type="entry name" value="FAMILY N-ACETYLTRANSFERASE, PUTATIVE (AFU_ORTHOLOGUE AFUA_2G01380)-RELATED"/>
    <property type="match status" value="1"/>
</dbReference>
<organism evidence="2 3">
    <name type="scientific">Anaerotignum lactatifermentans DSM 14214</name>
    <dbReference type="NCBI Taxonomy" id="1121323"/>
    <lineage>
        <taxon>Bacteria</taxon>
        <taxon>Bacillati</taxon>
        <taxon>Bacillota</taxon>
        <taxon>Clostridia</taxon>
        <taxon>Lachnospirales</taxon>
        <taxon>Anaerotignaceae</taxon>
        <taxon>Anaerotignum</taxon>
    </lineage>
</organism>
<evidence type="ECO:0000259" key="1">
    <source>
        <dbReference type="PROSITE" id="PS51186"/>
    </source>
</evidence>
<dbReference type="CDD" id="cd04301">
    <property type="entry name" value="NAT_SF"/>
    <property type="match status" value="1"/>
</dbReference>
<evidence type="ECO:0000313" key="3">
    <source>
        <dbReference type="Proteomes" id="UP000183975"/>
    </source>
</evidence>
<dbReference type="OrthoDB" id="67353at2"/>
<dbReference type="InterPro" id="IPR016181">
    <property type="entry name" value="Acyl_CoA_acyltransferase"/>
</dbReference>
<dbReference type="Pfam" id="PF13508">
    <property type="entry name" value="Acetyltransf_7"/>
    <property type="match status" value="1"/>
</dbReference>
<dbReference type="AlphaFoldDB" id="A0A1M6U136"/>
<sequence length="161" mass="18212">MKITDGFTYLTEVKSLIVAYTDSLGRDLSFQNLSAELADLQKKYGFPAGRLLAAVADHGDVVGCVAYCRHSAVRCEMKRLYVLPAYRKDGIGQALLTEIVNLAEADGYEEMVLDTLLPMESAIRLYRRNGFEEISAYYENPMDDVLYFRRKLIPPQKGEEK</sequence>
<name>A0A1M6U136_9FIRM</name>
<gene>
    <name evidence="2" type="ORF">SAMN02745138_02058</name>
</gene>